<dbReference type="Gene3D" id="3.40.50.2000">
    <property type="entry name" value="Glycogen Phosphorylase B"/>
    <property type="match status" value="2"/>
</dbReference>
<dbReference type="PANTHER" id="PTHR48050">
    <property type="entry name" value="STEROL 3-BETA-GLUCOSYLTRANSFERASE"/>
    <property type="match status" value="1"/>
</dbReference>
<evidence type="ECO:0000313" key="3">
    <source>
        <dbReference type="EMBL" id="PWN07332.1"/>
    </source>
</evidence>
<dbReference type="GO" id="GO:0008194">
    <property type="term" value="F:UDP-glycosyltransferase activity"/>
    <property type="evidence" value="ECO:0007669"/>
    <property type="project" value="InterPro"/>
</dbReference>
<dbReference type="Pfam" id="PF06722">
    <property type="entry name" value="EryCIII-like_C"/>
    <property type="match status" value="1"/>
</dbReference>
<dbReference type="Pfam" id="PF03033">
    <property type="entry name" value="Glyco_transf_28"/>
    <property type="match status" value="1"/>
</dbReference>
<dbReference type="PANTHER" id="PTHR48050:SF13">
    <property type="entry name" value="STEROL 3-BETA-GLUCOSYLTRANSFERASE UGT80A2"/>
    <property type="match status" value="1"/>
</dbReference>
<organism evidence="3 4">
    <name type="scientific">Rhodohalobacter mucosus</name>
    <dbReference type="NCBI Taxonomy" id="2079485"/>
    <lineage>
        <taxon>Bacteria</taxon>
        <taxon>Pseudomonadati</taxon>
        <taxon>Balneolota</taxon>
        <taxon>Balneolia</taxon>
        <taxon>Balneolales</taxon>
        <taxon>Balneolaceae</taxon>
        <taxon>Rhodohalobacter</taxon>
    </lineage>
</organism>
<dbReference type="Proteomes" id="UP000245533">
    <property type="component" value="Unassembled WGS sequence"/>
</dbReference>
<name>A0A316TXF3_9BACT</name>
<dbReference type="GO" id="GO:0016758">
    <property type="term" value="F:hexosyltransferase activity"/>
    <property type="evidence" value="ECO:0007669"/>
    <property type="project" value="InterPro"/>
</dbReference>
<dbReference type="InterPro" id="IPR002213">
    <property type="entry name" value="UDP_glucos_trans"/>
</dbReference>
<protein>
    <recommendedName>
        <fullName evidence="5">MGT family glycosyltransferase</fullName>
    </recommendedName>
</protein>
<dbReference type="InterPro" id="IPR010610">
    <property type="entry name" value="EryCIII-like_C"/>
</dbReference>
<comment type="caution">
    <text evidence="3">The sequence shown here is derived from an EMBL/GenBank/DDBJ whole genome shotgun (WGS) entry which is preliminary data.</text>
</comment>
<dbReference type="OrthoDB" id="6620093at2"/>
<sequence>MKTVLIYTSPARGHLYPMMDVAIELRNEGYEVIVQTLSSEKDHVESEGIQFAPISPDIESLHLQDYRENNPISQIRSAFKSWLSRAPYEIEDLRTSCNEFNPDLLIVDVNTWGAGAYAEARGNPWVMFMPYCLPIFSDDTPAFGPGFAPPTNFLHRFRDRVVDGLIQKAVKSIIDELNNVRSSLHVPRLEKYEDIFFRPDLVLYRTAEPFDYPRKDFPDNILSIGPGLWAPPGNKPEWIEDLPSPKILVSISTEMQDDGAIIETALRATSGREGSVIVTTSAFDPDRFNASRNNVHITKFLPHAQVIPEMDLVITHGGMGTTQRALSAGVPVCVVPWGRDQNETARRVEVSGAGVMLSKNRLNKKRLGKAIQEAMNCSEGAKEIAQAFKRAGGAKRAVKAIADLHPVQSVEK</sequence>
<accession>A0A316TXF3</accession>
<gene>
    <name evidence="3" type="ORF">DDZ15_03440</name>
</gene>
<evidence type="ECO:0000259" key="2">
    <source>
        <dbReference type="Pfam" id="PF06722"/>
    </source>
</evidence>
<dbReference type="SUPFAM" id="SSF53756">
    <property type="entry name" value="UDP-Glycosyltransferase/glycogen phosphorylase"/>
    <property type="match status" value="1"/>
</dbReference>
<evidence type="ECO:0000259" key="1">
    <source>
        <dbReference type="Pfam" id="PF03033"/>
    </source>
</evidence>
<dbReference type="InterPro" id="IPR050426">
    <property type="entry name" value="Glycosyltransferase_28"/>
</dbReference>
<dbReference type="GO" id="GO:0033072">
    <property type="term" value="P:vancomycin biosynthetic process"/>
    <property type="evidence" value="ECO:0007669"/>
    <property type="project" value="UniProtKB-ARBA"/>
</dbReference>
<feature type="domain" description="Glycosyltransferase family 28 N-terminal" evidence="1">
    <location>
        <begin position="11"/>
        <end position="78"/>
    </location>
</feature>
<keyword evidence="4" id="KW-1185">Reference proteome</keyword>
<feature type="domain" description="Erythromycin biosynthesis protein CIII-like C-terminal" evidence="2">
    <location>
        <begin position="274"/>
        <end position="375"/>
    </location>
</feature>
<dbReference type="EMBL" id="QGGB01000003">
    <property type="protein sequence ID" value="PWN07332.1"/>
    <property type="molecule type" value="Genomic_DNA"/>
</dbReference>
<evidence type="ECO:0008006" key="5">
    <source>
        <dbReference type="Google" id="ProtNLM"/>
    </source>
</evidence>
<dbReference type="RefSeq" id="WP_109644916.1">
    <property type="nucleotide sequence ID" value="NZ_QGGB01000003.1"/>
</dbReference>
<dbReference type="AlphaFoldDB" id="A0A316TXF3"/>
<proteinExistence type="predicted"/>
<dbReference type="InterPro" id="IPR004276">
    <property type="entry name" value="GlycoTrans_28_N"/>
</dbReference>
<dbReference type="GO" id="GO:0005975">
    <property type="term" value="P:carbohydrate metabolic process"/>
    <property type="evidence" value="ECO:0007669"/>
    <property type="project" value="InterPro"/>
</dbReference>
<evidence type="ECO:0000313" key="4">
    <source>
        <dbReference type="Proteomes" id="UP000245533"/>
    </source>
</evidence>
<reference evidence="3 4" key="1">
    <citation type="submission" date="2018-05" db="EMBL/GenBank/DDBJ databases">
        <title>Rhodohalobacter halophilus gen. nov., sp. nov., a moderately halophilic member of the family Balneolaceae.</title>
        <authorList>
            <person name="Liu Z.-W."/>
        </authorList>
    </citation>
    <scope>NUCLEOTIDE SEQUENCE [LARGE SCALE GENOMIC DNA]</scope>
    <source>
        <strain evidence="3 4">8A47</strain>
    </source>
</reference>
<dbReference type="CDD" id="cd03784">
    <property type="entry name" value="GT1_Gtf-like"/>
    <property type="match status" value="1"/>
</dbReference>